<dbReference type="GO" id="GO:0004519">
    <property type="term" value="F:endonuclease activity"/>
    <property type="evidence" value="ECO:0007669"/>
    <property type="project" value="UniProtKB-KW"/>
</dbReference>
<dbReference type="InterPro" id="IPR029052">
    <property type="entry name" value="Metallo-depent_PP-like"/>
</dbReference>
<dbReference type="Gene3D" id="3.60.21.10">
    <property type="match status" value="1"/>
</dbReference>
<dbReference type="EMBL" id="JACWMX010000004">
    <property type="protein sequence ID" value="MBD1393616.1"/>
    <property type="molecule type" value="Genomic_DNA"/>
</dbReference>
<protein>
    <submittedName>
        <fullName evidence="1">Ligase-associated DNA damage response endonuclease PdeM</fullName>
        <ecNumber evidence="1">3.1.-.-</ecNumber>
    </submittedName>
</protein>
<evidence type="ECO:0000313" key="1">
    <source>
        <dbReference type="EMBL" id="MBD1393616.1"/>
    </source>
</evidence>
<comment type="caution">
    <text evidence="1">The sequence shown here is derived from an EMBL/GenBank/DDBJ whole genome shotgun (WGS) entry which is preliminary data.</text>
</comment>
<gene>
    <name evidence="1" type="primary">pdeM</name>
    <name evidence="1" type="ORF">IDJ76_10960</name>
</gene>
<keyword evidence="1" id="KW-0436">Ligase</keyword>
<keyword evidence="1" id="KW-0378">Hydrolase</keyword>
<dbReference type="EC" id="3.1.-.-" evidence="1"/>
<dbReference type="NCBIfam" id="TIGR04123">
    <property type="entry name" value="P_estr_lig_assc"/>
    <property type="match status" value="1"/>
</dbReference>
<sequence>MSAGTPFRFLDQDLLLLPQKAIYWQQQNALIATDVHFGKVGHFRKAGIAIPRNMEQQDLSMLSDLIYEYQPETVYFLGDLFHSDMNNDWDWFVLWRSQFPKLQIVLIKGNHDIISDSHYIKLGIVLHKELLVGPFLMLHHPLTNPEEKAEGYVLCGHIHPGVSLVGRGRQSVTLPCFAFGKHQAILPSFGSFTGKVAIVSRKTDHVFGVLKDKVIAL</sequence>
<accession>A0A926NPN2</accession>
<dbReference type="GO" id="GO:0016787">
    <property type="term" value="F:hydrolase activity"/>
    <property type="evidence" value="ECO:0007669"/>
    <property type="project" value="UniProtKB-KW"/>
</dbReference>
<keyword evidence="1" id="KW-0255">Endonuclease</keyword>
<dbReference type="Proteomes" id="UP000619078">
    <property type="component" value="Unassembled WGS sequence"/>
</dbReference>
<dbReference type="SUPFAM" id="SSF56300">
    <property type="entry name" value="Metallo-dependent phosphatases"/>
    <property type="match status" value="1"/>
</dbReference>
<proteinExistence type="predicted"/>
<organism evidence="1 2">
    <name type="scientific">Mucilaginibacter glaciei</name>
    <dbReference type="NCBI Taxonomy" id="2772109"/>
    <lineage>
        <taxon>Bacteria</taxon>
        <taxon>Pseudomonadati</taxon>
        <taxon>Bacteroidota</taxon>
        <taxon>Sphingobacteriia</taxon>
        <taxon>Sphingobacteriales</taxon>
        <taxon>Sphingobacteriaceae</taxon>
        <taxon>Mucilaginibacter</taxon>
    </lineage>
</organism>
<dbReference type="InterPro" id="IPR024173">
    <property type="entry name" value="Pesterase_MJ0037-like"/>
</dbReference>
<reference evidence="1" key="1">
    <citation type="submission" date="2020-09" db="EMBL/GenBank/DDBJ databases">
        <title>Novel species of Mucilaginibacter isolated from a glacier on the Tibetan Plateau.</title>
        <authorList>
            <person name="Liu Q."/>
            <person name="Xin Y.-H."/>
        </authorList>
    </citation>
    <scope>NUCLEOTIDE SEQUENCE</scope>
    <source>
        <strain evidence="1">ZB1P21</strain>
    </source>
</reference>
<keyword evidence="2" id="KW-1185">Reference proteome</keyword>
<dbReference type="PANTHER" id="PTHR39323">
    <property type="entry name" value="BLR1149 PROTEIN"/>
    <property type="match status" value="1"/>
</dbReference>
<evidence type="ECO:0000313" key="2">
    <source>
        <dbReference type="Proteomes" id="UP000619078"/>
    </source>
</evidence>
<dbReference type="InterPro" id="IPR026336">
    <property type="entry name" value="PdeM-like"/>
</dbReference>
<dbReference type="GO" id="GO:0016874">
    <property type="term" value="F:ligase activity"/>
    <property type="evidence" value="ECO:0007669"/>
    <property type="project" value="UniProtKB-KW"/>
</dbReference>
<dbReference type="PIRSF" id="PIRSF000887">
    <property type="entry name" value="Pesterase_MJ0037"/>
    <property type="match status" value="1"/>
</dbReference>
<dbReference type="PANTHER" id="PTHR39323:SF1">
    <property type="entry name" value="BLR1149 PROTEIN"/>
    <property type="match status" value="1"/>
</dbReference>
<name>A0A926NPN2_9SPHI</name>
<dbReference type="RefSeq" id="WP_191163356.1">
    <property type="nucleotide sequence ID" value="NZ_JACWMX010000004.1"/>
</dbReference>
<keyword evidence="1" id="KW-0540">Nuclease</keyword>
<dbReference type="AlphaFoldDB" id="A0A926NPN2"/>